<dbReference type="Proteomes" id="UP000326396">
    <property type="component" value="Linkage Group LG19"/>
</dbReference>
<evidence type="ECO:0000313" key="2">
    <source>
        <dbReference type="Proteomes" id="UP000326396"/>
    </source>
</evidence>
<dbReference type="EMBL" id="SZYD01000011">
    <property type="protein sequence ID" value="KAD4887973.1"/>
    <property type="molecule type" value="Genomic_DNA"/>
</dbReference>
<keyword evidence="2" id="KW-1185">Reference proteome</keyword>
<dbReference type="AlphaFoldDB" id="A0A5N6NHR9"/>
<name>A0A5N6NHR9_9ASTR</name>
<protein>
    <submittedName>
        <fullName evidence="1">Uncharacterized protein</fullName>
    </submittedName>
</protein>
<reference evidence="1 2" key="1">
    <citation type="submission" date="2019-05" db="EMBL/GenBank/DDBJ databases">
        <title>Mikania micrantha, genome provides insights into the molecular mechanism of rapid growth.</title>
        <authorList>
            <person name="Liu B."/>
        </authorList>
    </citation>
    <scope>NUCLEOTIDE SEQUENCE [LARGE SCALE GENOMIC DNA]</scope>
    <source>
        <strain evidence="1">NLD-2019</strain>
        <tissue evidence="1">Leaf</tissue>
    </source>
</reference>
<accession>A0A5N6NHR9</accession>
<sequence length="189" mass="21580">MEAPSRYEKPPSRQNLYLTKNIMPRLLFLIISSTPHATPRQNSSFLTWKLEGSSPPPCLSKKLLCRSTWEPSRSIPTSSQSLGSTQSYIIMIIILDVPYSHHVVIKPWFGPLGVGKRTSIYAETDPFFFGRRWLPPAKAVQPITGTTTFNPRPHIMFSATLHRYTHLRPNQPPLDSSKLKTKVFFQFIN</sequence>
<proteinExistence type="predicted"/>
<gene>
    <name evidence="1" type="ORF">E3N88_20046</name>
</gene>
<evidence type="ECO:0000313" key="1">
    <source>
        <dbReference type="EMBL" id="KAD4887973.1"/>
    </source>
</evidence>
<comment type="caution">
    <text evidence="1">The sequence shown here is derived from an EMBL/GenBank/DDBJ whole genome shotgun (WGS) entry which is preliminary data.</text>
</comment>
<organism evidence="1 2">
    <name type="scientific">Mikania micrantha</name>
    <name type="common">bitter vine</name>
    <dbReference type="NCBI Taxonomy" id="192012"/>
    <lineage>
        <taxon>Eukaryota</taxon>
        <taxon>Viridiplantae</taxon>
        <taxon>Streptophyta</taxon>
        <taxon>Embryophyta</taxon>
        <taxon>Tracheophyta</taxon>
        <taxon>Spermatophyta</taxon>
        <taxon>Magnoliopsida</taxon>
        <taxon>eudicotyledons</taxon>
        <taxon>Gunneridae</taxon>
        <taxon>Pentapetalae</taxon>
        <taxon>asterids</taxon>
        <taxon>campanulids</taxon>
        <taxon>Asterales</taxon>
        <taxon>Asteraceae</taxon>
        <taxon>Asteroideae</taxon>
        <taxon>Heliantheae alliance</taxon>
        <taxon>Eupatorieae</taxon>
        <taxon>Mikania</taxon>
    </lineage>
</organism>